<dbReference type="AlphaFoldDB" id="A0A0N4UK14"/>
<evidence type="ECO:0000313" key="14">
    <source>
        <dbReference type="Proteomes" id="UP000274756"/>
    </source>
</evidence>
<dbReference type="Proteomes" id="UP000038040">
    <property type="component" value="Unplaced"/>
</dbReference>
<dbReference type="WBParaSite" id="DME_0000803301-mRNA-1">
    <property type="protein sequence ID" value="DME_0000803301-mRNA-1"/>
    <property type="gene ID" value="DME_0000803301"/>
</dbReference>
<dbReference type="UniPathway" id="UPA00143"/>
<dbReference type="GO" id="GO:0005737">
    <property type="term" value="C:cytoplasm"/>
    <property type="evidence" value="ECO:0007669"/>
    <property type="project" value="UniProtKB-SubCell"/>
</dbReference>
<dbReference type="GO" id="GO:0005634">
    <property type="term" value="C:nucleus"/>
    <property type="evidence" value="ECO:0007669"/>
    <property type="project" value="UniProtKB-SubCell"/>
</dbReference>
<dbReference type="SMART" id="SM00504">
    <property type="entry name" value="Ubox"/>
    <property type="match status" value="1"/>
</dbReference>
<keyword evidence="7" id="KW-0963">Cytoplasm</keyword>
<dbReference type="PANTHER" id="PTHR13931:SF2">
    <property type="entry name" value="UBIQUITIN CONJUGATION FACTOR E4 B"/>
    <property type="match status" value="1"/>
</dbReference>
<dbReference type="CDD" id="cd16658">
    <property type="entry name" value="RING-Ubox_UBE4B"/>
    <property type="match status" value="1"/>
</dbReference>
<comment type="subcellular location">
    <subcellularLocation>
        <location evidence="3">Cytoplasm</location>
    </subcellularLocation>
    <subcellularLocation>
        <location evidence="2">Nucleus</location>
    </subcellularLocation>
</comment>
<evidence type="ECO:0000313" key="15">
    <source>
        <dbReference type="WBParaSite" id="DME_0000803301-mRNA-1"/>
    </source>
</evidence>
<comment type="pathway">
    <text evidence="4">Protein modification; protein ubiquitination.</text>
</comment>
<dbReference type="EC" id="2.3.2.27" evidence="6"/>
<dbReference type="EMBL" id="UYYG01000048">
    <property type="protein sequence ID" value="VDN52185.1"/>
    <property type="molecule type" value="Genomic_DNA"/>
</dbReference>
<dbReference type="Gene3D" id="3.30.40.10">
    <property type="entry name" value="Zinc/RING finger domain, C3HC4 (zinc finger)"/>
    <property type="match status" value="1"/>
</dbReference>
<evidence type="ECO:0000256" key="3">
    <source>
        <dbReference type="ARBA" id="ARBA00004496"/>
    </source>
</evidence>
<evidence type="ECO:0000256" key="2">
    <source>
        <dbReference type="ARBA" id="ARBA00004123"/>
    </source>
</evidence>
<sequence length="395" mass="45960">MDLAHYIILFISGIRYLKNPFLASKIIDFLFLLCPSVTNSAYHFSQHLLGIPLAAERLFPSLIKFYSDCESTGATSEFYDKFHIRHTIQTIFRTMWDHTTHMSYIISYARECSPDFVRFINMVINDATYLLDESLLALKLIHLIESEMESDSFNQLTIELRQAKRLRLAEAQRGVKSWLPLAGSTLDLFVYLTAAAREPFFQPLLGERLASMLDYNIQQLCGPRCTELKVRDAVARFSWEPRTLLQQIVQIYLNLSFTKFAEYIASDERSYTPELFKMLISRLSVNNIVPTNQIELLKNLADSAEFIWKKNLQMDEDFDDMPDEFRDPVMNTPMMDPVTLPSGHTMDRKHILRHLLSSKTDPFTRQPLSEEQLVPNEDLQLKIRAWIQAKMSHRK</sequence>
<gene>
    <name evidence="12" type="ORF">DME_LOCUS2158</name>
</gene>
<evidence type="ECO:0000256" key="8">
    <source>
        <dbReference type="ARBA" id="ARBA00022679"/>
    </source>
</evidence>
<organism evidence="13 15">
    <name type="scientific">Dracunculus medinensis</name>
    <name type="common">Guinea worm</name>
    <dbReference type="NCBI Taxonomy" id="318479"/>
    <lineage>
        <taxon>Eukaryota</taxon>
        <taxon>Metazoa</taxon>
        <taxon>Ecdysozoa</taxon>
        <taxon>Nematoda</taxon>
        <taxon>Chromadorea</taxon>
        <taxon>Rhabditida</taxon>
        <taxon>Spirurina</taxon>
        <taxon>Dracunculoidea</taxon>
        <taxon>Dracunculidae</taxon>
        <taxon>Dracunculus</taxon>
    </lineage>
</organism>
<dbReference type="InterPro" id="IPR045132">
    <property type="entry name" value="UBE4"/>
</dbReference>
<proteinExistence type="inferred from homology"/>
<reference evidence="15" key="1">
    <citation type="submission" date="2017-02" db="UniProtKB">
        <authorList>
            <consortium name="WormBaseParasite"/>
        </authorList>
    </citation>
    <scope>IDENTIFICATION</scope>
</reference>
<dbReference type="InterPro" id="IPR003613">
    <property type="entry name" value="Ubox_domain"/>
</dbReference>
<evidence type="ECO:0000256" key="4">
    <source>
        <dbReference type="ARBA" id="ARBA00004906"/>
    </source>
</evidence>
<evidence type="ECO:0000313" key="12">
    <source>
        <dbReference type="EMBL" id="VDN52185.1"/>
    </source>
</evidence>
<evidence type="ECO:0000256" key="10">
    <source>
        <dbReference type="ARBA" id="ARBA00023242"/>
    </source>
</evidence>
<evidence type="ECO:0000256" key="6">
    <source>
        <dbReference type="ARBA" id="ARBA00012483"/>
    </source>
</evidence>
<dbReference type="InterPro" id="IPR013083">
    <property type="entry name" value="Znf_RING/FYVE/PHD"/>
</dbReference>
<dbReference type="Pfam" id="PF10408">
    <property type="entry name" value="Ufd2P_core"/>
    <property type="match status" value="1"/>
</dbReference>
<evidence type="ECO:0000259" key="11">
    <source>
        <dbReference type="PROSITE" id="PS51698"/>
    </source>
</evidence>
<protein>
    <recommendedName>
        <fullName evidence="6">RING-type E3 ubiquitin transferase</fullName>
        <ecNumber evidence="6">2.3.2.27</ecNumber>
    </recommendedName>
</protein>
<dbReference type="GO" id="GO:0034450">
    <property type="term" value="F:ubiquitin-ubiquitin ligase activity"/>
    <property type="evidence" value="ECO:0007669"/>
    <property type="project" value="InterPro"/>
</dbReference>
<keyword evidence="14" id="KW-1185">Reference proteome</keyword>
<evidence type="ECO:0000256" key="5">
    <source>
        <dbReference type="ARBA" id="ARBA00007434"/>
    </source>
</evidence>
<comment type="catalytic activity">
    <reaction evidence="1">
        <text>S-ubiquitinyl-[E2 ubiquitin-conjugating enzyme]-L-cysteine + [acceptor protein]-L-lysine = [E2 ubiquitin-conjugating enzyme]-L-cysteine + N(6)-ubiquitinyl-[acceptor protein]-L-lysine.</text>
        <dbReference type="EC" id="2.3.2.27"/>
    </reaction>
</comment>
<name>A0A0N4UK14_DRAME</name>
<dbReference type="STRING" id="318479.A0A0N4UK14"/>
<dbReference type="PANTHER" id="PTHR13931">
    <property type="entry name" value="UBIQUITINATION FACTOR E4"/>
    <property type="match status" value="1"/>
</dbReference>
<evidence type="ECO:0000256" key="9">
    <source>
        <dbReference type="ARBA" id="ARBA00022786"/>
    </source>
</evidence>
<accession>A0A0N4UK14</accession>
<keyword evidence="10" id="KW-0539">Nucleus</keyword>
<keyword evidence="9" id="KW-0833">Ubl conjugation pathway</keyword>
<dbReference type="GO" id="GO:0000151">
    <property type="term" value="C:ubiquitin ligase complex"/>
    <property type="evidence" value="ECO:0007669"/>
    <property type="project" value="InterPro"/>
</dbReference>
<evidence type="ECO:0000256" key="1">
    <source>
        <dbReference type="ARBA" id="ARBA00000900"/>
    </source>
</evidence>
<dbReference type="GO" id="GO:0006511">
    <property type="term" value="P:ubiquitin-dependent protein catabolic process"/>
    <property type="evidence" value="ECO:0007669"/>
    <property type="project" value="InterPro"/>
</dbReference>
<keyword evidence="8" id="KW-0808">Transferase</keyword>
<evidence type="ECO:0000313" key="13">
    <source>
        <dbReference type="Proteomes" id="UP000038040"/>
    </source>
</evidence>
<reference evidence="12 14" key="2">
    <citation type="submission" date="2018-11" db="EMBL/GenBank/DDBJ databases">
        <authorList>
            <consortium name="Pathogen Informatics"/>
        </authorList>
    </citation>
    <scope>NUCLEOTIDE SEQUENCE [LARGE SCALE GENOMIC DNA]</scope>
</reference>
<dbReference type="OrthoDB" id="20295at2759"/>
<dbReference type="InterPro" id="IPR019474">
    <property type="entry name" value="Ub_conjug_fac_E4_core"/>
</dbReference>
<comment type="similarity">
    <text evidence="5">Belongs to the ubiquitin conjugation factor E4 family.</text>
</comment>
<feature type="domain" description="U-box" evidence="11">
    <location>
        <begin position="320"/>
        <end position="393"/>
    </location>
</feature>
<dbReference type="GO" id="GO:0036503">
    <property type="term" value="P:ERAD pathway"/>
    <property type="evidence" value="ECO:0007669"/>
    <property type="project" value="InterPro"/>
</dbReference>
<dbReference type="Proteomes" id="UP000274756">
    <property type="component" value="Unassembled WGS sequence"/>
</dbReference>
<dbReference type="Pfam" id="PF04564">
    <property type="entry name" value="U-box"/>
    <property type="match status" value="1"/>
</dbReference>
<dbReference type="GO" id="GO:0000209">
    <property type="term" value="P:protein polyubiquitination"/>
    <property type="evidence" value="ECO:0007669"/>
    <property type="project" value="TreeGrafter"/>
</dbReference>
<dbReference type="PROSITE" id="PS51698">
    <property type="entry name" value="U_BOX"/>
    <property type="match status" value="1"/>
</dbReference>
<dbReference type="FunFam" id="3.30.40.10:FF:000055">
    <property type="entry name" value="Ubiquitin conjugation factor e4 a"/>
    <property type="match status" value="1"/>
</dbReference>
<evidence type="ECO:0000256" key="7">
    <source>
        <dbReference type="ARBA" id="ARBA00022490"/>
    </source>
</evidence>
<dbReference type="SUPFAM" id="SSF57850">
    <property type="entry name" value="RING/U-box"/>
    <property type="match status" value="1"/>
</dbReference>